<evidence type="ECO:0008006" key="3">
    <source>
        <dbReference type="Google" id="ProtNLM"/>
    </source>
</evidence>
<proteinExistence type="predicted"/>
<protein>
    <recommendedName>
        <fullName evidence="3">N-acetyltransferase domain-containing protein</fullName>
    </recommendedName>
</protein>
<accession>A0A8K0L4U4</accession>
<dbReference type="Gene3D" id="3.40.630.30">
    <property type="match status" value="1"/>
</dbReference>
<gene>
    <name evidence="1" type="ORF">KVT40_003062</name>
</gene>
<dbReference type="AlphaFoldDB" id="A0A8K0L4U4"/>
<dbReference type="InterPro" id="IPR016181">
    <property type="entry name" value="Acyl_CoA_acyltransferase"/>
</dbReference>
<name>A0A8K0L4U4_9PEZI</name>
<dbReference type="OrthoDB" id="2326446at2759"/>
<sequence length="240" mass="27583">MSKVELVPWDPLNEAHFRRMHDQRISFGWFPPSPSKDKGWHVEGRKAVYWITLPDAFVGKEEALCKHTGRYPAERDPIFDTAKTIALMERTPSGKSFIPVGHVLLDRAAPPMAECIDSPKMTIWLKSLYISWALQGSGLGRQAVFAIEEIASRKPFNAASTALDTITKEFQREEWYLREYYDDLGNERPRIVNEDWYQRLGYSVVGKRHDEIPDEKNGGVKVIPLLIMQKHLMTADNVVR</sequence>
<reference evidence="1" key="1">
    <citation type="submission" date="2021-07" db="EMBL/GenBank/DDBJ databases">
        <title>Elsinoe batatas strain:CRI-CJ2 Genome sequencing and assembly.</title>
        <authorList>
            <person name="Huang L."/>
        </authorList>
    </citation>
    <scope>NUCLEOTIDE SEQUENCE</scope>
    <source>
        <strain evidence="1">CRI-CJ2</strain>
    </source>
</reference>
<evidence type="ECO:0000313" key="1">
    <source>
        <dbReference type="EMBL" id="KAG8629197.1"/>
    </source>
</evidence>
<comment type="caution">
    <text evidence="1">The sequence shown here is derived from an EMBL/GenBank/DDBJ whole genome shotgun (WGS) entry which is preliminary data.</text>
</comment>
<evidence type="ECO:0000313" key="2">
    <source>
        <dbReference type="Proteomes" id="UP000809789"/>
    </source>
</evidence>
<dbReference type="EMBL" id="JAESVG020000003">
    <property type="protein sequence ID" value="KAG8629197.1"/>
    <property type="molecule type" value="Genomic_DNA"/>
</dbReference>
<dbReference type="SUPFAM" id="SSF55729">
    <property type="entry name" value="Acyl-CoA N-acyltransferases (Nat)"/>
    <property type="match status" value="1"/>
</dbReference>
<organism evidence="1 2">
    <name type="scientific">Elsinoe batatas</name>
    <dbReference type="NCBI Taxonomy" id="2601811"/>
    <lineage>
        <taxon>Eukaryota</taxon>
        <taxon>Fungi</taxon>
        <taxon>Dikarya</taxon>
        <taxon>Ascomycota</taxon>
        <taxon>Pezizomycotina</taxon>
        <taxon>Dothideomycetes</taxon>
        <taxon>Dothideomycetidae</taxon>
        <taxon>Myriangiales</taxon>
        <taxon>Elsinoaceae</taxon>
        <taxon>Elsinoe</taxon>
    </lineage>
</organism>
<keyword evidence="2" id="KW-1185">Reference proteome</keyword>
<dbReference type="Proteomes" id="UP000809789">
    <property type="component" value="Unassembled WGS sequence"/>
</dbReference>